<dbReference type="EMBL" id="CAJHIA010000011">
    <property type="protein sequence ID" value="CAD6443809.1"/>
    <property type="molecule type" value="Genomic_DNA"/>
</dbReference>
<keyword evidence="3" id="KW-1185">Reference proteome</keyword>
<proteinExistence type="predicted"/>
<dbReference type="Proteomes" id="UP000624404">
    <property type="component" value="Unassembled WGS sequence"/>
</dbReference>
<name>A0A8H2VRT3_9HELO</name>
<dbReference type="InterPro" id="IPR025676">
    <property type="entry name" value="Clr5_dom"/>
</dbReference>
<organism evidence="2 3">
    <name type="scientific">Sclerotinia trifoliorum</name>
    <dbReference type="NCBI Taxonomy" id="28548"/>
    <lineage>
        <taxon>Eukaryota</taxon>
        <taxon>Fungi</taxon>
        <taxon>Dikarya</taxon>
        <taxon>Ascomycota</taxon>
        <taxon>Pezizomycotina</taxon>
        <taxon>Leotiomycetes</taxon>
        <taxon>Helotiales</taxon>
        <taxon>Sclerotiniaceae</taxon>
        <taxon>Sclerotinia</taxon>
    </lineage>
</organism>
<dbReference type="Pfam" id="PF14420">
    <property type="entry name" value="Clr5"/>
    <property type="match status" value="1"/>
</dbReference>
<dbReference type="AlphaFoldDB" id="A0A8H2VRT3"/>
<gene>
    <name evidence="2" type="ORF">SCLTRI_LOCUS3601</name>
</gene>
<accession>A0A8H2VRT3</accession>
<dbReference type="PANTHER" id="PTHR38788:SF3">
    <property type="entry name" value="CLR5 DOMAIN-CONTAINING PROTEIN"/>
    <property type="match status" value="1"/>
</dbReference>
<evidence type="ECO:0000313" key="3">
    <source>
        <dbReference type="Proteomes" id="UP000624404"/>
    </source>
</evidence>
<reference evidence="2" key="1">
    <citation type="submission" date="2020-10" db="EMBL/GenBank/DDBJ databases">
        <authorList>
            <person name="Kusch S."/>
        </authorList>
    </citation>
    <scope>NUCLEOTIDE SEQUENCE</scope>
    <source>
        <strain evidence="2">SwB9</strain>
    </source>
</reference>
<dbReference type="OrthoDB" id="3554974at2759"/>
<comment type="caution">
    <text evidence="2">The sequence shown here is derived from an EMBL/GenBank/DDBJ whole genome shotgun (WGS) entry which is preliminary data.</text>
</comment>
<evidence type="ECO:0000259" key="1">
    <source>
        <dbReference type="Pfam" id="PF14420"/>
    </source>
</evidence>
<feature type="domain" description="Clr5" evidence="1">
    <location>
        <begin position="120"/>
        <end position="173"/>
    </location>
</feature>
<evidence type="ECO:0000313" key="2">
    <source>
        <dbReference type="EMBL" id="CAD6443809.1"/>
    </source>
</evidence>
<sequence>MNAGEFQDPLFSFPSLFDDNLASQQEFVPKYRGEFSLVDSFGRDVGRTISATDNLRTPLPPVSQSSLLLSRIDQTMNQSTPNHAPPIALPTNVAHKMPPTSDYMPSLPKPARRPALTGHSAEDWERQRATFTQLYIAEDKPLKEVMKLMEEKHRFRATPRQYKRRIEQWKLDKNIKENDMRVILRKDLKRKREGKKSEFKISGRDVEPQKIERFAQRNKTTEESILGFDIETPGYIACDTPAPTIVDEGMMHHTGGDIDMEDSTATSLETVDSGKKRQIPLSFTSENLSPLIKRVSNDPPAKAVDAHFNSSFLNRLYDLVNVSSRKYRQWESHRLVGLRNLISE</sequence>
<dbReference type="PANTHER" id="PTHR38788">
    <property type="entry name" value="CLR5 DOMAIN-CONTAINING PROTEIN"/>
    <property type="match status" value="1"/>
</dbReference>
<protein>
    <submittedName>
        <fullName evidence="2">9bfe5c77-07d6-4a65-91cb-700e6146b374</fullName>
    </submittedName>
</protein>